<dbReference type="GO" id="GO:0072330">
    <property type="term" value="P:monocarboxylic acid biosynthetic process"/>
    <property type="evidence" value="ECO:0007669"/>
    <property type="project" value="UniProtKB-ARBA"/>
</dbReference>
<keyword evidence="4" id="KW-1185">Reference proteome</keyword>
<name>A0A9W9UTP9_9EURO</name>
<dbReference type="GO" id="GO:0016787">
    <property type="term" value="F:hydrolase activity"/>
    <property type="evidence" value="ECO:0007669"/>
    <property type="project" value="UniProtKB-KW"/>
</dbReference>
<dbReference type="InterPro" id="IPR050300">
    <property type="entry name" value="GDXG_lipolytic_enzyme"/>
</dbReference>
<organism evidence="3 4">
    <name type="scientific">Penicillium cataractarum</name>
    <dbReference type="NCBI Taxonomy" id="2100454"/>
    <lineage>
        <taxon>Eukaryota</taxon>
        <taxon>Fungi</taxon>
        <taxon>Dikarya</taxon>
        <taxon>Ascomycota</taxon>
        <taxon>Pezizomycotina</taxon>
        <taxon>Eurotiomycetes</taxon>
        <taxon>Eurotiomycetidae</taxon>
        <taxon>Eurotiales</taxon>
        <taxon>Aspergillaceae</taxon>
        <taxon>Penicillium</taxon>
    </lineage>
</organism>
<dbReference type="Pfam" id="PF07859">
    <property type="entry name" value="Abhydrolase_3"/>
    <property type="match status" value="1"/>
</dbReference>
<keyword evidence="1" id="KW-0378">Hydrolase</keyword>
<evidence type="ECO:0000259" key="2">
    <source>
        <dbReference type="Pfam" id="PF07859"/>
    </source>
</evidence>
<feature type="domain" description="Alpha/beta hydrolase fold-3" evidence="2">
    <location>
        <begin position="116"/>
        <end position="328"/>
    </location>
</feature>
<gene>
    <name evidence="3" type="ORF">N7496_012789</name>
</gene>
<dbReference type="InterPro" id="IPR029058">
    <property type="entry name" value="AB_hydrolase_fold"/>
</dbReference>
<dbReference type="GeneID" id="81444881"/>
<evidence type="ECO:0000313" key="4">
    <source>
        <dbReference type="Proteomes" id="UP001147782"/>
    </source>
</evidence>
<accession>A0A9W9UTP9</accession>
<proteinExistence type="predicted"/>
<dbReference type="RefSeq" id="XP_056548925.1">
    <property type="nucleotide sequence ID" value="XM_056705702.1"/>
</dbReference>
<evidence type="ECO:0000256" key="1">
    <source>
        <dbReference type="ARBA" id="ARBA00022801"/>
    </source>
</evidence>
<reference evidence="3" key="2">
    <citation type="journal article" date="2023" name="IMA Fungus">
        <title>Comparative genomic study of the Penicillium genus elucidates a diverse pangenome and 15 lateral gene transfer events.</title>
        <authorList>
            <person name="Petersen C."/>
            <person name="Sorensen T."/>
            <person name="Nielsen M.R."/>
            <person name="Sondergaard T.E."/>
            <person name="Sorensen J.L."/>
            <person name="Fitzpatrick D.A."/>
            <person name="Frisvad J.C."/>
            <person name="Nielsen K.L."/>
        </authorList>
    </citation>
    <scope>NUCLEOTIDE SEQUENCE</scope>
    <source>
        <strain evidence="3">IBT 29864</strain>
    </source>
</reference>
<dbReference type="Proteomes" id="UP001147782">
    <property type="component" value="Unassembled WGS sequence"/>
</dbReference>
<reference evidence="3" key="1">
    <citation type="submission" date="2022-11" db="EMBL/GenBank/DDBJ databases">
        <authorList>
            <person name="Petersen C."/>
        </authorList>
    </citation>
    <scope>NUCLEOTIDE SEQUENCE</scope>
    <source>
        <strain evidence="3">IBT 29864</strain>
    </source>
</reference>
<dbReference type="OrthoDB" id="408631at2759"/>
<feature type="non-terminal residue" evidence="3">
    <location>
        <position position="1"/>
    </location>
</feature>
<dbReference type="InterPro" id="IPR013094">
    <property type="entry name" value="AB_hydrolase_3"/>
</dbReference>
<dbReference type="EMBL" id="JAPZBS010000011">
    <property type="protein sequence ID" value="KAJ5354356.1"/>
    <property type="molecule type" value="Genomic_DNA"/>
</dbReference>
<dbReference type="PANTHER" id="PTHR48081:SF8">
    <property type="entry name" value="ALPHA_BETA HYDROLASE FOLD-3 DOMAIN-CONTAINING PROTEIN-RELATED"/>
    <property type="match status" value="1"/>
</dbReference>
<protein>
    <recommendedName>
        <fullName evidence="2">Alpha/beta hydrolase fold-3 domain-containing protein</fullName>
    </recommendedName>
</protein>
<evidence type="ECO:0000313" key="3">
    <source>
        <dbReference type="EMBL" id="KAJ5354356.1"/>
    </source>
</evidence>
<dbReference type="Gene3D" id="3.40.50.1820">
    <property type="entry name" value="alpha/beta hydrolase"/>
    <property type="match status" value="1"/>
</dbReference>
<dbReference type="PANTHER" id="PTHR48081">
    <property type="entry name" value="AB HYDROLASE SUPERFAMILY PROTEIN C4A8.06C"/>
    <property type="match status" value="1"/>
</dbReference>
<dbReference type="GO" id="GO:0017000">
    <property type="term" value="P:antibiotic biosynthetic process"/>
    <property type="evidence" value="ECO:0007669"/>
    <property type="project" value="UniProtKB-ARBA"/>
</dbReference>
<sequence>FTVILVYHSNNDKWTIMSTQAPALPPYPLHESVRDKLSPQYVAFYNQYIINNQQVHYQPVEASRTSGTLIPGGGPLLTVGQTKDISIQRRASDGPDVKVRVFTPAGGKPRGGWPSLLYFHGGGWVLGTIDTENTVCTNICVRANCVVITVDYRLAPENRWPAAVHDSWEAFQWLITDGVSTLAIDLSQMAVGGSSAGGNLAAIVSQKALALSPPVRFKSQVLSVPVTDNTATVTNNQSYALYEQTAALPADKMLWYRKHYLPDESDWVHPEASPLFYEGDWSQLPRALILVAELDVLRAEGEGYAEKLRAAGVPVDLYVMEGMPHPFLAMDGVLEQGKRAISLMCDTLHREFWSK</sequence>
<comment type="caution">
    <text evidence="3">The sequence shown here is derived from an EMBL/GenBank/DDBJ whole genome shotgun (WGS) entry which is preliminary data.</text>
</comment>
<dbReference type="AlphaFoldDB" id="A0A9W9UTP9"/>
<dbReference type="SUPFAM" id="SSF53474">
    <property type="entry name" value="alpha/beta-Hydrolases"/>
    <property type="match status" value="1"/>
</dbReference>